<evidence type="ECO:0000256" key="1">
    <source>
        <dbReference type="SAM" id="MobiDB-lite"/>
    </source>
</evidence>
<comment type="caution">
    <text evidence="16">The sequence shown here is derived from an EMBL/GenBank/DDBJ whole genome shotgun (WGS) entry which is preliminary data.</text>
</comment>
<protein>
    <submittedName>
        <fullName evidence="16">Uncharacterized protein</fullName>
    </submittedName>
</protein>
<dbReference type="EMBL" id="BTRK01000003">
    <property type="protein sequence ID" value="GMR41142.1"/>
    <property type="molecule type" value="Genomic_DNA"/>
</dbReference>
<evidence type="ECO:0000313" key="13">
    <source>
        <dbReference type="EMBL" id="GMR56189.1"/>
    </source>
</evidence>
<evidence type="ECO:0000313" key="4">
    <source>
        <dbReference type="EMBL" id="GMR34875.1"/>
    </source>
</evidence>
<dbReference type="EMBL" id="BTRK01000005">
    <property type="protein sequence ID" value="GMR56189.1"/>
    <property type="molecule type" value="Genomic_DNA"/>
</dbReference>
<dbReference type="EMBL" id="BTRK01000005">
    <property type="protein sequence ID" value="GMR55737.1"/>
    <property type="molecule type" value="Genomic_DNA"/>
</dbReference>
<dbReference type="Proteomes" id="UP001328107">
    <property type="component" value="Unassembled WGS sequence"/>
</dbReference>
<dbReference type="EMBL" id="BTRK01000005">
    <property type="protein sequence ID" value="GMR55738.1"/>
    <property type="molecule type" value="Genomic_DNA"/>
</dbReference>
<sequence>MRTRLTILHWNHLKQGVIDGTRPVVGKKSYTNPSHKNKVWRKVRKDATHTWRTDVKNLTYLVRGRMIESPETTEKKRKIALAEQKKLWETLTRPLRPHGVDSNLEEEAPENDDEGEDDALLPPPLPHLPLLNSMADEALGYMTDEE</sequence>
<evidence type="ECO:0000313" key="9">
    <source>
        <dbReference type="EMBL" id="GMR41463.1"/>
    </source>
</evidence>
<evidence type="ECO:0000313" key="16">
    <source>
        <dbReference type="EMBL" id="GMR57055.1"/>
    </source>
</evidence>
<evidence type="ECO:0000313" key="19">
    <source>
        <dbReference type="EMBL" id="GMR63084.1"/>
    </source>
</evidence>
<evidence type="ECO:0000313" key="11">
    <source>
        <dbReference type="EMBL" id="GMR55737.1"/>
    </source>
</evidence>
<evidence type="ECO:0000313" key="8">
    <source>
        <dbReference type="EMBL" id="GMR41142.1"/>
    </source>
</evidence>
<dbReference type="EMBL" id="BTRK01000006">
    <property type="protein sequence ID" value="GMR61130.1"/>
    <property type="molecule type" value="Genomic_DNA"/>
</dbReference>
<evidence type="ECO:0000313" key="2">
    <source>
        <dbReference type="EMBL" id="GMR32986.1"/>
    </source>
</evidence>
<dbReference type="EMBL" id="BTRK01000001">
    <property type="protein sequence ID" value="GMR33543.1"/>
    <property type="molecule type" value="Genomic_DNA"/>
</dbReference>
<evidence type="ECO:0000313" key="20">
    <source>
        <dbReference type="Proteomes" id="UP001328107"/>
    </source>
</evidence>
<dbReference type="EMBL" id="BTRK01000002">
    <property type="protein sequence ID" value="GMR37383.1"/>
    <property type="molecule type" value="Genomic_DNA"/>
</dbReference>
<dbReference type="EMBL" id="BTRK01000002">
    <property type="protein sequence ID" value="GMR34875.1"/>
    <property type="molecule type" value="Genomic_DNA"/>
</dbReference>
<proteinExistence type="predicted"/>
<dbReference type="EMBL" id="BTRK01000006">
    <property type="protein sequence ID" value="GMR62329.1"/>
    <property type="molecule type" value="Genomic_DNA"/>
</dbReference>
<evidence type="ECO:0000313" key="12">
    <source>
        <dbReference type="EMBL" id="GMR55738.1"/>
    </source>
</evidence>
<evidence type="ECO:0000313" key="6">
    <source>
        <dbReference type="EMBL" id="GMR37383.1"/>
    </source>
</evidence>
<evidence type="ECO:0000313" key="10">
    <source>
        <dbReference type="EMBL" id="GMR54427.1"/>
    </source>
</evidence>
<dbReference type="EMBL" id="BTRK01000002">
    <property type="protein sequence ID" value="GMR38458.1"/>
    <property type="molecule type" value="Genomic_DNA"/>
</dbReference>
<reference evidence="20" key="1">
    <citation type="submission" date="2022-10" db="EMBL/GenBank/DDBJ databases">
        <title>Genome assembly of Pristionchus species.</title>
        <authorList>
            <person name="Yoshida K."/>
            <person name="Sommer R.J."/>
        </authorList>
    </citation>
    <scope>NUCLEOTIDE SEQUENCE [LARGE SCALE GENOMIC DNA]</scope>
    <source>
        <strain evidence="3 20">RS5460</strain>
    </source>
</reference>
<organism evidence="16 20">
    <name type="scientific">Pristionchus mayeri</name>
    <dbReference type="NCBI Taxonomy" id="1317129"/>
    <lineage>
        <taxon>Eukaryota</taxon>
        <taxon>Metazoa</taxon>
        <taxon>Ecdysozoa</taxon>
        <taxon>Nematoda</taxon>
        <taxon>Chromadorea</taxon>
        <taxon>Rhabditida</taxon>
        <taxon>Rhabditina</taxon>
        <taxon>Diplogasteromorpha</taxon>
        <taxon>Diplogasteroidea</taxon>
        <taxon>Neodiplogasteridae</taxon>
        <taxon>Pristionchus</taxon>
    </lineage>
</organism>
<evidence type="ECO:0000313" key="15">
    <source>
        <dbReference type="EMBL" id="GMR57031.1"/>
    </source>
</evidence>
<dbReference type="EMBL" id="BTRK01000006">
    <property type="protein sequence ID" value="GMR57031.1"/>
    <property type="molecule type" value="Genomic_DNA"/>
</dbReference>
<reference evidence="16" key="2">
    <citation type="submission" date="2023-06" db="EMBL/GenBank/DDBJ databases">
        <title>Genome assembly of Pristionchus species.</title>
        <authorList>
            <person name="Yoshida K."/>
            <person name="Sommer R.J."/>
        </authorList>
    </citation>
    <scope>NUCLEOTIDE SEQUENCE</scope>
    <source>
        <strain evidence="16 20">RS5460</strain>
    </source>
</reference>
<evidence type="ECO:0000313" key="14">
    <source>
        <dbReference type="EMBL" id="GMR57016.1"/>
    </source>
</evidence>
<gene>
    <name evidence="2" type="ORF">PMAYCL1PPCAC_03181</name>
    <name evidence="3" type="ORF">PMAYCL1PPCAC_03738</name>
    <name evidence="4" type="ORF">PMAYCL1PPCAC_05070</name>
    <name evidence="5" type="ORF">PMAYCL1PPCAC_07484</name>
    <name evidence="6" type="ORF">PMAYCL1PPCAC_07578</name>
    <name evidence="7" type="ORF">PMAYCL1PPCAC_08653</name>
    <name evidence="8" type="ORF">PMAYCL1PPCAC_11337</name>
    <name evidence="9" type="ORF">PMAYCL1PPCAC_11658</name>
    <name evidence="10" type="ORF">PMAYCL1PPCAC_24622</name>
    <name evidence="11" type="ORF">PMAYCL1PPCAC_25932</name>
    <name evidence="12" type="ORF">PMAYCL1PPCAC_25933</name>
    <name evidence="13" type="ORF">PMAYCL1PPCAC_26384</name>
    <name evidence="14" type="ORF">PMAYCL1PPCAC_27211</name>
    <name evidence="15" type="ORF">PMAYCL1PPCAC_27226</name>
    <name evidence="16" type="ORF">PMAYCL1PPCAC_27250</name>
    <name evidence="17" type="ORF">PMAYCL1PPCAC_31325</name>
    <name evidence="18" type="ORF">PMAYCL1PPCAC_32524</name>
    <name evidence="19" type="ORF">PMAYCL1PPCAC_33279</name>
</gene>
<evidence type="ECO:0000313" key="5">
    <source>
        <dbReference type="EMBL" id="GMR37289.1"/>
    </source>
</evidence>
<keyword evidence="20" id="KW-1185">Reference proteome</keyword>
<dbReference type="EMBL" id="BTRK01000003">
    <property type="protein sequence ID" value="GMR41463.1"/>
    <property type="molecule type" value="Genomic_DNA"/>
</dbReference>
<dbReference type="EMBL" id="BTRK01000002">
    <property type="protein sequence ID" value="GMR37289.1"/>
    <property type="molecule type" value="Genomic_DNA"/>
</dbReference>
<evidence type="ECO:0000313" key="3">
    <source>
        <dbReference type="EMBL" id="GMR33543.1"/>
    </source>
</evidence>
<dbReference type="EMBL" id="BTRK01000006">
    <property type="protein sequence ID" value="GMR57055.1"/>
    <property type="molecule type" value="Genomic_DNA"/>
</dbReference>
<evidence type="ECO:0000313" key="7">
    <source>
        <dbReference type="EMBL" id="GMR38458.1"/>
    </source>
</evidence>
<dbReference type="EMBL" id="BTRK01000001">
    <property type="protein sequence ID" value="GMR32986.1"/>
    <property type="molecule type" value="Genomic_DNA"/>
</dbReference>
<feature type="compositionally biased region" description="Acidic residues" evidence="1">
    <location>
        <begin position="103"/>
        <end position="119"/>
    </location>
</feature>
<dbReference type="AlphaFoldDB" id="A0AAN5D7H5"/>
<dbReference type="EMBL" id="BTRK01000006">
    <property type="protein sequence ID" value="GMR57016.1"/>
    <property type="molecule type" value="Genomic_DNA"/>
</dbReference>
<evidence type="ECO:0000313" key="18">
    <source>
        <dbReference type="EMBL" id="GMR62329.1"/>
    </source>
</evidence>
<evidence type="ECO:0000313" key="17">
    <source>
        <dbReference type="EMBL" id="GMR61130.1"/>
    </source>
</evidence>
<dbReference type="EMBL" id="BTRK01000005">
    <property type="protein sequence ID" value="GMR54427.1"/>
    <property type="molecule type" value="Genomic_DNA"/>
</dbReference>
<name>A0AAN5D7H5_9BILA</name>
<feature type="region of interest" description="Disordered" evidence="1">
    <location>
        <begin position="90"/>
        <end position="146"/>
    </location>
</feature>
<accession>A0AAN5D7H5</accession>
<dbReference type="EMBL" id="BTRK01000006">
    <property type="protein sequence ID" value="GMR63084.1"/>
    <property type="molecule type" value="Genomic_DNA"/>
</dbReference>